<evidence type="ECO:0000313" key="9">
    <source>
        <dbReference type="Proteomes" id="UP000650582"/>
    </source>
</evidence>
<sequence>MKLSSFLTSLLFSITVVVSEETPLEVTPLVQNAQCEKPAERREWRTLDRSERKAFIDAVKCLGELPHNPKLTPVGATPDIPSMNLSSSYFDDFVYVHIDSNIKDHFTALFLPWHRWFLHTFHTALKDKCAYGGVMPYWNWSLDVGNITNSPIFDADPESGLGTFGTSADDKWEVKDGAFGTTIRAYPVPHVVSRKFNPRPFDNHVFPFGFNAPEMHATQPFAPEAMENIVEGSTGNFTDFAYKIDGVTAQGPHNAAHLMMGGDMGNLLWSPNDPLFYLHHAHIDCIWEKWQDRRPENAMAFGGGLTQDVENYHLYPVGAPPAANFSSLLPTEGLSPPAQVSDMMSTKRSNLCYKCIW</sequence>
<dbReference type="Proteomes" id="UP000663840">
    <property type="component" value="Unassembled WGS sequence"/>
</dbReference>
<feature type="chain" id="PRO_5035641576" evidence="3">
    <location>
        <begin position="20"/>
        <end position="357"/>
    </location>
</feature>
<dbReference type="GO" id="GO:0016491">
    <property type="term" value="F:oxidoreductase activity"/>
    <property type="evidence" value="ECO:0007669"/>
    <property type="project" value="InterPro"/>
</dbReference>
<organism evidence="6 9">
    <name type="scientific">Rhizoctonia solani</name>
    <dbReference type="NCBI Taxonomy" id="456999"/>
    <lineage>
        <taxon>Eukaryota</taxon>
        <taxon>Fungi</taxon>
        <taxon>Dikarya</taxon>
        <taxon>Basidiomycota</taxon>
        <taxon>Agaricomycotina</taxon>
        <taxon>Agaricomycetes</taxon>
        <taxon>Cantharellales</taxon>
        <taxon>Ceratobasidiaceae</taxon>
        <taxon>Rhizoctonia</taxon>
    </lineage>
</organism>
<reference evidence="5" key="3">
    <citation type="submission" date="2021-01" db="EMBL/GenBank/DDBJ databases">
        <authorList>
            <person name="Kaushik A."/>
        </authorList>
    </citation>
    <scope>NUCLEOTIDE SEQUENCE</scope>
    <source>
        <strain evidence="5">AG1-1A</strain>
    </source>
</reference>
<dbReference type="PRINTS" id="PR00092">
    <property type="entry name" value="TYROSINASE"/>
</dbReference>
<dbReference type="EMBL" id="CP059665">
    <property type="protein sequence ID" value="QRW22379.1"/>
    <property type="molecule type" value="Genomic_DNA"/>
</dbReference>
<reference evidence="6" key="2">
    <citation type="submission" date="2020-09" db="EMBL/GenBank/DDBJ databases">
        <title>Comparative genome analyses of four rice-infecting Rhizoctonia solani isolates reveal extensive enrichment of homogalacturonan modification genes.</title>
        <authorList>
            <person name="Lee D.-Y."/>
            <person name="Jeon J."/>
            <person name="Kim K.-T."/>
            <person name="Cheong K."/>
            <person name="Song H."/>
            <person name="Choi G."/>
            <person name="Ko J."/>
            <person name="Opiyo S.O."/>
            <person name="Zuo S."/>
            <person name="Madhav S."/>
            <person name="Lee Y.-H."/>
            <person name="Wang G.-L."/>
        </authorList>
    </citation>
    <scope>NUCLEOTIDE SEQUENCE</scope>
    <source>
        <strain evidence="7">AG1-IA WGL</strain>
        <strain evidence="6">AG1-IA YN-7</strain>
    </source>
</reference>
<keyword evidence="2" id="KW-0186">Copper</keyword>
<dbReference type="InterPro" id="IPR008922">
    <property type="entry name" value="Di-copper_centre_dom_sf"/>
</dbReference>
<reference evidence="8" key="1">
    <citation type="submission" date="2020-05" db="EMBL/GenBank/DDBJ databases">
        <title>Evolutionary and genomic comparisons of hybrid uninucleate and nonhybrid Rhizoctonia fungi.</title>
        <authorList>
            <person name="Li C."/>
            <person name="Chen X."/>
        </authorList>
    </citation>
    <scope>NUCLEOTIDE SEQUENCE</scope>
    <source>
        <strain evidence="8">AG-1 IA</strain>
    </source>
</reference>
<dbReference type="PANTHER" id="PTHR11474:SF126">
    <property type="entry name" value="TYROSINASE-LIKE PROTEIN TYR-1-RELATED"/>
    <property type="match status" value="1"/>
</dbReference>
<evidence type="ECO:0000313" key="7">
    <source>
        <dbReference type="EMBL" id="KAF8713674.1"/>
    </source>
</evidence>
<dbReference type="Proteomes" id="UP000650582">
    <property type="component" value="Unassembled WGS sequence"/>
</dbReference>
<evidence type="ECO:0000256" key="2">
    <source>
        <dbReference type="ARBA" id="ARBA00023008"/>
    </source>
</evidence>
<dbReference type="Proteomes" id="UP000650533">
    <property type="component" value="Chromosome 8"/>
</dbReference>
<dbReference type="EMBL" id="JACYCC010000025">
    <property type="protein sequence ID" value="KAF8684567.1"/>
    <property type="molecule type" value="Genomic_DNA"/>
</dbReference>
<dbReference type="InterPro" id="IPR050316">
    <property type="entry name" value="Tyrosinase/Hemocyanin"/>
</dbReference>
<dbReference type="InterPro" id="IPR002227">
    <property type="entry name" value="Tyrosinase_Cu-bd"/>
</dbReference>
<name>A0A8H7HEV2_9AGAM</name>
<dbReference type="SUPFAM" id="SSF48056">
    <property type="entry name" value="Di-copper centre-containing domain"/>
    <property type="match status" value="1"/>
</dbReference>
<feature type="domain" description="Tyrosinase copper-binding" evidence="4">
    <location>
        <begin position="273"/>
        <end position="284"/>
    </location>
</feature>
<gene>
    <name evidence="5" type="ORF">RDB_LOCUS3063</name>
    <name evidence="8" type="ORF">RhiXN_09966</name>
    <name evidence="7" type="ORF">RHS03_00627</name>
    <name evidence="6" type="ORF">RHS04_01381</name>
</gene>
<evidence type="ECO:0000256" key="3">
    <source>
        <dbReference type="SAM" id="SignalP"/>
    </source>
</evidence>
<dbReference type="GO" id="GO:0046872">
    <property type="term" value="F:metal ion binding"/>
    <property type="evidence" value="ECO:0007669"/>
    <property type="project" value="UniProtKB-KW"/>
</dbReference>
<dbReference type="AlphaFoldDB" id="A0A8H7HEV2"/>
<proteinExistence type="predicted"/>
<keyword evidence="1" id="KW-0479">Metal-binding</keyword>
<dbReference type="Gene3D" id="1.10.1280.10">
    <property type="entry name" value="Di-copper center containing domain from catechol oxidase"/>
    <property type="match status" value="1"/>
</dbReference>
<dbReference type="PROSITE" id="PS00498">
    <property type="entry name" value="TYROSINASE_2"/>
    <property type="match status" value="1"/>
</dbReference>
<evidence type="ECO:0000313" key="6">
    <source>
        <dbReference type="EMBL" id="KAF8684567.1"/>
    </source>
</evidence>
<dbReference type="EMBL" id="CAJMWR010000057">
    <property type="protein sequence ID" value="CAE6339412.1"/>
    <property type="molecule type" value="Genomic_DNA"/>
</dbReference>
<evidence type="ECO:0000259" key="4">
    <source>
        <dbReference type="PROSITE" id="PS00498"/>
    </source>
</evidence>
<evidence type="ECO:0000313" key="5">
    <source>
        <dbReference type="EMBL" id="CAE6339412.1"/>
    </source>
</evidence>
<dbReference type="Proteomes" id="UP000602905">
    <property type="component" value="Unassembled WGS sequence"/>
</dbReference>
<evidence type="ECO:0000256" key="1">
    <source>
        <dbReference type="ARBA" id="ARBA00022723"/>
    </source>
</evidence>
<protein>
    <submittedName>
        <fullName evidence="6">Di-copper centre-containing protein</fullName>
    </submittedName>
    <submittedName>
        <fullName evidence="8">Tyrosinase</fullName>
    </submittedName>
</protein>
<dbReference type="OrthoDB" id="6132182at2759"/>
<evidence type="ECO:0000313" key="8">
    <source>
        <dbReference type="EMBL" id="QRW22379.1"/>
    </source>
</evidence>
<dbReference type="Pfam" id="PF00264">
    <property type="entry name" value="Tyrosinase"/>
    <property type="match status" value="1"/>
</dbReference>
<dbReference type="EMBL" id="JACYCD010000022">
    <property type="protein sequence ID" value="KAF8713674.1"/>
    <property type="molecule type" value="Genomic_DNA"/>
</dbReference>
<keyword evidence="3" id="KW-0732">Signal</keyword>
<feature type="signal peptide" evidence="3">
    <location>
        <begin position="1"/>
        <end position="19"/>
    </location>
</feature>
<accession>A0A8H7HEV2</accession>
<dbReference type="PANTHER" id="PTHR11474">
    <property type="entry name" value="TYROSINASE FAMILY MEMBER"/>
    <property type="match status" value="1"/>
</dbReference>